<dbReference type="InterPro" id="IPR013328">
    <property type="entry name" value="6PGD_dom2"/>
</dbReference>
<gene>
    <name evidence="4" type="ORF">ACFQFQ_17635</name>
</gene>
<organism evidence="4 5">
    <name type="scientific">Sulfitobacter porphyrae</name>
    <dbReference type="NCBI Taxonomy" id="1246864"/>
    <lineage>
        <taxon>Bacteria</taxon>
        <taxon>Pseudomonadati</taxon>
        <taxon>Pseudomonadota</taxon>
        <taxon>Alphaproteobacteria</taxon>
        <taxon>Rhodobacterales</taxon>
        <taxon>Roseobacteraceae</taxon>
        <taxon>Sulfitobacter</taxon>
    </lineage>
</organism>
<feature type="domain" description="Glycerol-3-phosphate dehydrogenase NAD-dependent N-terminal" evidence="2">
    <location>
        <begin position="2"/>
        <end position="102"/>
    </location>
</feature>
<dbReference type="Gene3D" id="3.40.50.720">
    <property type="entry name" value="NAD(P)-binding Rossmann-like Domain"/>
    <property type="match status" value="1"/>
</dbReference>
<keyword evidence="1" id="KW-0560">Oxidoreductase</keyword>
<dbReference type="InterPro" id="IPR011128">
    <property type="entry name" value="G3P_DH_NAD-dep_N"/>
</dbReference>
<evidence type="ECO:0000256" key="1">
    <source>
        <dbReference type="ARBA" id="ARBA00023002"/>
    </source>
</evidence>
<dbReference type="PANTHER" id="PTHR38015">
    <property type="entry name" value="BLR6086 PROTEIN"/>
    <property type="match status" value="1"/>
</dbReference>
<proteinExistence type="predicted"/>
<dbReference type="Pfam" id="PF01210">
    <property type="entry name" value="NAD_Gly3P_dh_N"/>
    <property type="match status" value="1"/>
</dbReference>
<evidence type="ECO:0000313" key="5">
    <source>
        <dbReference type="Proteomes" id="UP001596353"/>
    </source>
</evidence>
<accession>A0ABW2B5R6</accession>
<dbReference type="SUPFAM" id="SSF51735">
    <property type="entry name" value="NAD(P)-binding Rossmann-fold domains"/>
    <property type="match status" value="1"/>
</dbReference>
<evidence type="ECO:0000313" key="4">
    <source>
        <dbReference type="EMBL" id="MFC6760893.1"/>
    </source>
</evidence>
<dbReference type="InterPro" id="IPR003421">
    <property type="entry name" value="Opine_DH"/>
</dbReference>
<dbReference type="EMBL" id="JBHSWG010000001">
    <property type="protein sequence ID" value="MFC6760893.1"/>
    <property type="molecule type" value="Genomic_DNA"/>
</dbReference>
<dbReference type="InterPro" id="IPR008927">
    <property type="entry name" value="6-PGluconate_DH-like_C_sf"/>
</dbReference>
<dbReference type="InterPro" id="IPR036291">
    <property type="entry name" value="NAD(P)-bd_dom_sf"/>
</dbReference>
<feature type="domain" description="Opine dehydrogenase" evidence="3">
    <location>
        <begin position="184"/>
        <end position="329"/>
    </location>
</feature>
<dbReference type="SUPFAM" id="SSF48179">
    <property type="entry name" value="6-phosphogluconate dehydrogenase C-terminal domain-like"/>
    <property type="match status" value="1"/>
</dbReference>
<protein>
    <submittedName>
        <fullName evidence="4">NAD/NADP octopine/nopaline dehydrogenase family protein</fullName>
    </submittedName>
</protein>
<comment type="caution">
    <text evidence="4">The sequence shown here is derived from an EMBL/GenBank/DDBJ whole genome shotgun (WGS) entry which is preliminary data.</text>
</comment>
<dbReference type="InterPro" id="IPR051729">
    <property type="entry name" value="Opine/Lysopine_DH"/>
</dbReference>
<evidence type="ECO:0000259" key="3">
    <source>
        <dbReference type="Pfam" id="PF02317"/>
    </source>
</evidence>
<dbReference type="Proteomes" id="UP001596353">
    <property type="component" value="Unassembled WGS sequence"/>
</dbReference>
<sequence>MEIAVLGGGNGSAAAALDFSAEGHRVRYWRRNAEGVADLNKRNNTLTLKDHTGEKEVQIAVVTADIEEAVSGAALIVCPTPATAQPDIARAMAPFLKDGQVIYLPPGTFGSVLMAQIIRDAGNTADITLAEAGTLPYLTRKHGADTVAVTTRATRLPSGIFPRRNAEHALKVIAQAYPSVEDCGDGLSGALMNAGPIIHPPLILMNAGPIEHFDHWDIHNEGTQPAIRRVTTRLDGERMALREALGYGAPHFPLADHYDPDGEEWMYGNAAHEKLTDSGDWRENLVLTEHRYMREDVACGLAFLVSVGDWAGVPVPTARGLLAVASAICDTDFEQTGRTLGSMGLADLSRAQMKALLQEGL</sequence>
<reference evidence="5" key="1">
    <citation type="journal article" date="2019" name="Int. J. Syst. Evol. Microbiol.">
        <title>The Global Catalogue of Microorganisms (GCM) 10K type strain sequencing project: providing services to taxonomists for standard genome sequencing and annotation.</title>
        <authorList>
            <consortium name="The Broad Institute Genomics Platform"/>
            <consortium name="The Broad Institute Genome Sequencing Center for Infectious Disease"/>
            <person name="Wu L."/>
            <person name="Ma J."/>
        </authorList>
    </citation>
    <scope>NUCLEOTIDE SEQUENCE [LARGE SCALE GENOMIC DNA]</scope>
    <source>
        <strain evidence="5">CCUG 66188</strain>
    </source>
</reference>
<name>A0ABW2B5R6_9RHOB</name>
<evidence type="ECO:0000259" key="2">
    <source>
        <dbReference type="Pfam" id="PF01210"/>
    </source>
</evidence>
<dbReference type="Gene3D" id="1.10.1040.10">
    <property type="entry name" value="N-(1-d-carboxylethyl)-l-norvaline Dehydrogenase, domain 2"/>
    <property type="match status" value="1"/>
</dbReference>
<keyword evidence="5" id="KW-1185">Reference proteome</keyword>
<dbReference type="Pfam" id="PF02317">
    <property type="entry name" value="Octopine_DH"/>
    <property type="match status" value="1"/>
</dbReference>
<dbReference type="PANTHER" id="PTHR38015:SF1">
    <property type="entry name" value="OPINE DEHYDROGENASE DOMAIN-CONTAINING PROTEIN"/>
    <property type="match status" value="1"/>
</dbReference>